<keyword evidence="2" id="KW-1185">Reference proteome</keyword>
<dbReference type="EMBL" id="LGKP01000002">
    <property type="protein sequence ID" value="KPL91993.1"/>
    <property type="molecule type" value="Genomic_DNA"/>
</dbReference>
<dbReference type="AlphaFoldDB" id="A0A0P6YIE1"/>
<evidence type="ECO:0000313" key="1">
    <source>
        <dbReference type="EMBL" id="KPL91993.1"/>
    </source>
</evidence>
<dbReference type="STRING" id="70996.SE18_00085"/>
<accession>A0A0P6YIE1</accession>
<protein>
    <submittedName>
        <fullName evidence="1">Uncharacterized protein</fullName>
    </submittedName>
</protein>
<comment type="caution">
    <text evidence="1">The sequence shown here is derived from an EMBL/GenBank/DDBJ whole genome shotgun (WGS) entry which is preliminary data.</text>
</comment>
<name>A0A0P6YIE1_9CHLR</name>
<dbReference type="RefSeq" id="WP_054532375.1">
    <property type="nucleotide sequence ID" value="NZ_LGKP01000002.1"/>
</dbReference>
<reference evidence="1 2" key="1">
    <citation type="submission" date="2015-07" db="EMBL/GenBank/DDBJ databases">
        <title>Whole genome sequence of Herpetosiphon geysericola DSM 7119.</title>
        <authorList>
            <person name="Hemp J."/>
            <person name="Ward L.M."/>
            <person name="Pace L.A."/>
            <person name="Fischer W.W."/>
        </authorList>
    </citation>
    <scope>NUCLEOTIDE SEQUENCE [LARGE SCALE GENOMIC DNA]</scope>
    <source>
        <strain evidence="1 2">DSM 7119</strain>
    </source>
</reference>
<sequence length="797" mass="88951">MEEHSQRAKIGGSGRRWQSLPVMAGVGLLIAMILAAQTPAPPAPVPTATVVAEAIVTPSIATQPQPSQPLPASKTLDLGEQQLVLVGSGSELTIWDGVNQPEMRGRLGDWDVTITIDREREVLLSRNYVWLEARSLRDDRRLWQLPIYSQQAQRETTILDVVRDPFMNVVWLLEKQATNDPFQPATVRLRGLDSQSGLELRQYQAPLLRQQPKILPTAVGPWLLADGQLFGFDAASEGFAEPWFSQLEFAAVAADGQRALVFGSGMVSEIDLLKRQTLNQTEFSHLPRANSIQEMLVSPDLNYVVAVVNSSDNSSMNLIQRIFAYDRAGNGLGFWQRHLVYERTHTSSYDISQLIRFLDDQRLILLNRTGSFETIDLSTNQTQITELAHQPEAVQPEYSSFALIPKLTLLPSVNTPRLEPIRVTLLENAPLAASVADQPLALVNNGSEIKQLWAEDVRGVVQQANSYSIVRQNAPPLLIEHAEQALQIFDPTTQTTMTLELEPAEAKSLSDFAGVSAPDNQSVVLCYSYHFDESANSRVNRCLAVDLQTGYKRVFAALPAATYLTPIYLYGQQVTIVGRTSNSGDDRYLVWQTTFNEPAEGTNLLDSTDVEQLWYTVGSPTVVYQNHKDQLYSYSTLHGIAHLLMPTSASKALEIEIAPAGQTIMLFERTYPLRYGTLMLFDSATGLELLRRPQTKSFRGTWSGDSQSYLLAENQMINSRLDTLSRNGQIGHSLLVADLFNLTKSDWFGERLILDTLNELYVLERINQHWLPLAKVADLESIYSSRSSTVEYVYPQP</sequence>
<gene>
    <name evidence="1" type="ORF">SE18_00085</name>
</gene>
<organism evidence="1 2">
    <name type="scientific">Herpetosiphon geysericola</name>
    <dbReference type="NCBI Taxonomy" id="70996"/>
    <lineage>
        <taxon>Bacteria</taxon>
        <taxon>Bacillati</taxon>
        <taxon>Chloroflexota</taxon>
        <taxon>Chloroflexia</taxon>
        <taxon>Herpetosiphonales</taxon>
        <taxon>Herpetosiphonaceae</taxon>
        <taxon>Herpetosiphon</taxon>
    </lineage>
</organism>
<dbReference type="Proteomes" id="UP000050277">
    <property type="component" value="Unassembled WGS sequence"/>
</dbReference>
<dbReference type="SUPFAM" id="SSF82171">
    <property type="entry name" value="DPP6 N-terminal domain-like"/>
    <property type="match status" value="1"/>
</dbReference>
<evidence type="ECO:0000313" key="2">
    <source>
        <dbReference type="Proteomes" id="UP000050277"/>
    </source>
</evidence>
<proteinExistence type="predicted"/>
<dbReference type="OrthoDB" id="9816759at2"/>